<dbReference type="GO" id="GO:0006508">
    <property type="term" value="P:proteolysis"/>
    <property type="evidence" value="ECO:0007669"/>
    <property type="project" value="InterPro"/>
</dbReference>
<evidence type="ECO:0000256" key="1">
    <source>
        <dbReference type="ARBA" id="ARBA00022801"/>
    </source>
</evidence>
<dbReference type="Gene3D" id="3.40.50.1820">
    <property type="entry name" value="alpha/beta hydrolase"/>
    <property type="match status" value="1"/>
</dbReference>
<dbReference type="PANTHER" id="PTHR42776">
    <property type="entry name" value="SERINE PEPTIDASE S9 FAMILY MEMBER"/>
    <property type="match status" value="1"/>
</dbReference>
<proteinExistence type="predicted"/>
<dbReference type="Pfam" id="PF00326">
    <property type="entry name" value="Peptidase_S9"/>
    <property type="match status" value="1"/>
</dbReference>
<accession>A0A383ADB0</accession>
<evidence type="ECO:0000259" key="2">
    <source>
        <dbReference type="Pfam" id="PF00326"/>
    </source>
</evidence>
<gene>
    <name evidence="3" type="ORF">METZ01_LOCUS458019</name>
</gene>
<sequence length="151" mass="17391">ADPDRICIYGASYGGYATMVGLTFTPELYKCGINYVGVTDVALLFSSMPKHWEPLRDVMKVQIGDPEDKAQMDAISPLAHVDKIDDPILIVHGRRDPRVVMKHADRLRREMKKAKKPFEWFVKGNEGHGFRKEKNRLELYHKIDDFLAKYL</sequence>
<dbReference type="InterPro" id="IPR029058">
    <property type="entry name" value="AB_hydrolase_fold"/>
</dbReference>
<feature type="domain" description="Peptidase S9 prolyl oligopeptidase catalytic" evidence="2">
    <location>
        <begin position="2"/>
        <end position="151"/>
    </location>
</feature>
<feature type="non-terminal residue" evidence="3">
    <location>
        <position position="1"/>
    </location>
</feature>
<dbReference type="SUPFAM" id="SSF53474">
    <property type="entry name" value="alpha/beta-Hydrolases"/>
    <property type="match status" value="1"/>
</dbReference>
<dbReference type="GO" id="GO:0004252">
    <property type="term" value="F:serine-type endopeptidase activity"/>
    <property type="evidence" value="ECO:0007669"/>
    <property type="project" value="TreeGrafter"/>
</dbReference>
<dbReference type="AlphaFoldDB" id="A0A383ADB0"/>
<dbReference type="PANTHER" id="PTHR42776:SF27">
    <property type="entry name" value="DIPEPTIDYL PEPTIDASE FAMILY MEMBER 6"/>
    <property type="match status" value="1"/>
</dbReference>
<dbReference type="InterPro" id="IPR001375">
    <property type="entry name" value="Peptidase_S9_cat"/>
</dbReference>
<keyword evidence="1" id="KW-0378">Hydrolase</keyword>
<protein>
    <recommendedName>
        <fullName evidence="2">Peptidase S9 prolyl oligopeptidase catalytic domain-containing protein</fullName>
    </recommendedName>
</protein>
<evidence type="ECO:0000313" key="3">
    <source>
        <dbReference type="EMBL" id="SVE05165.1"/>
    </source>
</evidence>
<dbReference type="EMBL" id="UINC01190826">
    <property type="protein sequence ID" value="SVE05165.1"/>
    <property type="molecule type" value="Genomic_DNA"/>
</dbReference>
<reference evidence="3" key="1">
    <citation type="submission" date="2018-05" db="EMBL/GenBank/DDBJ databases">
        <authorList>
            <person name="Lanie J.A."/>
            <person name="Ng W.-L."/>
            <person name="Kazmierczak K.M."/>
            <person name="Andrzejewski T.M."/>
            <person name="Davidsen T.M."/>
            <person name="Wayne K.J."/>
            <person name="Tettelin H."/>
            <person name="Glass J.I."/>
            <person name="Rusch D."/>
            <person name="Podicherti R."/>
            <person name="Tsui H.-C.T."/>
            <person name="Winkler M.E."/>
        </authorList>
    </citation>
    <scope>NUCLEOTIDE SEQUENCE</scope>
</reference>
<name>A0A383ADB0_9ZZZZ</name>
<organism evidence="3">
    <name type="scientific">marine metagenome</name>
    <dbReference type="NCBI Taxonomy" id="408172"/>
    <lineage>
        <taxon>unclassified sequences</taxon>
        <taxon>metagenomes</taxon>
        <taxon>ecological metagenomes</taxon>
    </lineage>
</organism>